<evidence type="ECO:0000256" key="6">
    <source>
        <dbReference type="SAM" id="Phobius"/>
    </source>
</evidence>
<dbReference type="GO" id="GO:0005886">
    <property type="term" value="C:plasma membrane"/>
    <property type="evidence" value="ECO:0007669"/>
    <property type="project" value="UniProtKB-SubCell"/>
</dbReference>
<evidence type="ECO:0000256" key="5">
    <source>
        <dbReference type="ARBA" id="ARBA00023136"/>
    </source>
</evidence>
<evidence type="ECO:0000313" key="8">
    <source>
        <dbReference type="EMBL" id="MCO7545994.1"/>
    </source>
</evidence>
<dbReference type="PROSITE" id="PS50156">
    <property type="entry name" value="SSD"/>
    <property type="match status" value="1"/>
</dbReference>
<proteinExistence type="predicted"/>
<dbReference type="Pfam" id="PF03176">
    <property type="entry name" value="MMPL"/>
    <property type="match status" value="1"/>
</dbReference>
<dbReference type="RefSeq" id="WP_253163705.1">
    <property type="nucleotide sequence ID" value="NZ_JAMYBS010000018.1"/>
</dbReference>
<keyword evidence="5 6" id="KW-0472">Membrane</keyword>
<dbReference type="Gene3D" id="1.20.1640.10">
    <property type="entry name" value="Multidrug efflux transporter AcrB transmembrane domain"/>
    <property type="match status" value="2"/>
</dbReference>
<reference evidence="8" key="1">
    <citation type="submission" date="2022-06" db="EMBL/GenBank/DDBJ databases">
        <title>Detection of beta-lactamases in bacteria of animal origin.</title>
        <authorList>
            <person name="Mlynarcik P."/>
            <person name="Zdarska V."/>
            <person name="Chudobova H."/>
            <person name="Prochazkova P."/>
            <person name="Hricova K."/>
            <person name="Mezerova K."/>
            <person name="Bardon J."/>
            <person name="Dolejska M."/>
            <person name="Sukkar I."/>
            <person name="Kolar M."/>
        </authorList>
    </citation>
    <scope>NUCLEOTIDE SEQUENCE</scope>
    <source>
        <strain evidence="8">S 300-3</strain>
    </source>
</reference>
<feature type="transmembrane region" description="Helical" evidence="6">
    <location>
        <begin position="648"/>
        <end position="670"/>
    </location>
</feature>
<dbReference type="Proteomes" id="UP001165292">
    <property type="component" value="Unassembled WGS sequence"/>
</dbReference>
<evidence type="ECO:0000259" key="7">
    <source>
        <dbReference type="PROSITE" id="PS50156"/>
    </source>
</evidence>
<keyword evidence="4 6" id="KW-1133">Transmembrane helix</keyword>
<keyword evidence="3 6" id="KW-0812">Transmembrane</keyword>
<feature type="transmembrane region" description="Helical" evidence="6">
    <location>
        <begin position="264"/>
        <end position="285"/>
    </location>
</feature>
<organism evidence="8 9">
    <name type="scientific">Stutzerimonas nitrititolerans</name>
    <dbReference type="NCBI Taxonomy" id="2482751"/>
    <lineage>
        <taxon>Bacteria</taxon>
        <taxon>Pseudomonadati</taxon>
        <taxon>Pseudomonadota</taxon>
        <taxon>Gammaproteobacteria</taxon>
        <taxon>Pseudomonadales</taxon>
        <taxon>Pseudomonadaceae</taxon>
        <taxon>Stutzerimonas</taxon>
    </lineage>
</organism>
<evidence type="ECO:0000256" key="3">
    <source>
        <dbReference type="ARBA" id="ARBA00022692"/>
    </source>
</evidence>
<sequence>MTQHQQRPASFLERLIFNNRPAVILVCLLLSVFLFYQAAQVRPSTSFEKMIPLGHPYIQNMLEHRDDLANLGNTVRISVAAKDGDIFSREYMETLRQIHDEVFYIQGVDRSNMKSLWSPSVRWTEVTEQGFAGGEVIPQTYDGSEESLDDLRNNILKSGQIGRLVANNFKSSIIDVPLMESYSDPEDRSKQITLDYQKFSHELEEKIRDKYETQNPNVEIHIIGFAKKVGDLIDGLVGVALFFFVAIGITLALLLWFTRCVKSTMAVVVTTLIAVIWQLGLLHTLGFGLDPYSMLVPFLVFAIGISHGVQKINGIAMASGETDDPLVAARLAFRQLFVPGMVALASDAVGFVTLLLIDIGVIRELAIGASLGVAVIILTNLILLPVAISYLGISQRSVKQAREEASREHPFWRLLSNFANPVVAPISIVIALIAVGGGLWYGQNLKIGDLDQGAPELRPDSRYNQDNDFVINNYSTSSDVLVIMVKTAPEGCAHYDTLAAMDELMWKMENTAGVQSAVSMVTVARQSIKGMNEGSLKWETLSRNQFVLNNSIARAEGMYNGDCSLAPLLVFLNDHKAETLEHVVSAAREFAEANNREGLEFVLAAGNAGIEAATNEVIAASETTMLIAVYAAVSFMCLLTFRSVAATLCVILPLVLTSIMGNALMAFMGIGVKVATLPVIALGVGIGVDYGIYIYSRLETYLRQGMTLQEAYYQTLKSTGKAVIFTGICLAIGVFTWVFSAIKFQADMGLMLTFMFLWNMVGAIWLLPALARFLIKPAKLTGKVGGPLLAN</sequence>
<accession>A0AA42BF81</accession>
<dbReference type="PANTHER" id="PTHR33406">
    <property type="entry name" value="MEMBRANE PROTEIN MJ1562-RELATED"/>
    <property type="match status" value="1"/>
</dbReference>
<feature type="transmembrane region" description="Helical" evidence="6">
    <location>
        <begin position="623"/>
        <end position="641"/>
    </location>
</feature>
<dbReference type="InterPro" id="IPR000731">
    <property type="entry name" value="SSD"/>
</dbReference>
<feature type="transmembrane region" description="Helical" evidence="6">
    <location>
        <begin position="291"/>
        <end position="309"/>
    </location>
</feature>
<feature type="transmembrane region" description="Helical" evidence="6">
    <location>
        <begin position="676"/>
        <end position="696"/>
    </location>
</feature>
<feature type="transmembrane region" description="Helical" evidence="6">
    <location>
        <begin position="748"/>
        <end position="770"/>
    </location>
</feature>
<name>A0AA42BF81_9GAMM</name>
<keyword evidence="2" id="KW-1003">Cell membrane</keyword>
<dbReference type="PANTHER" id="PTHR33406:SF10">
    <property type="entry name" value="SSD DOMAIN-CONTAINING PROTEIN"/>
    <property type="match status" value="1"/>
</dbReference>
<dbReference type="InterPro" id="IPR004869">
    <property type="entry name" value="MMPL_dom"/>
</dbReference>
<comment type="caution">
    <text evidence="8">The sequence shown here is derived from an EMBL/GenBank/DDBJ whole genome shotgun (WGS) entry which is preliminary data.</text>
</comment>
<feature type="transmembrane region" description="Helical" evidence="6">
    <location>
        <begin position="21"/>
        <end position="39"/>
    </location>
</feature>
<dbReference type="InterPro" id="IPR050545">
    <property type="entry name" value="Mycobact_MmpL"/>
</dbReference>
<evidence type="ECO:0000256" key="2">
    <source>
        <dbReference type="ARBA" id="ARBA00022475"/>
    </source>
</evidence>
<gene>
    <name evidence="8" type="ORF">NJF43_14645</name>
</gene>
<comment type="subcellular location">
    <subcellularLocation>
        <location evidence="1">Cell membrane</location>
        <topology evidence="1">Multi-pass membrane protein</topology>
    </subcellularLocation>
</comment>
<evidence type="ECO:0000313" key="9">
    <source>
        <dbReference type="Proteomes" id="UP001165292"/>
    </source>
</evidence>
<feature type="domain" description="SSD" evidence="7">
    <location>
        <begin position="265"/>
        <end position="390"/>
    </location>
</feature>
<feature type="transmembrane region" description="Helical" evidence="6">
    <location>
        <begin position="369"/>
        <end position="393"/>
    </location>
</feature>
<dbReference type="AlphaFoldDB" id="A0AA42BF81"/>
<protein>
    <submittedName>
        <fullName evidence="8">RND family transporter</fullName>
    </submittedName>
</protein>
<dbReference type="EMBL" id="JAMYBS010000018">
    <property type="protein sequence ID" value="MCO7545994.1"/>
    <property type="molecule type" value="Genomic_DNA"/>
</dbReference>
<evidence type="ECO:0000256" key="1">
    <source>
        <dbReference type="ARBA" id="ARBA00004651"/>
    </source>
</evidence>
<dbReference type="SUPFAM" id="SSF82866">
    <property type="entry name" value="Multidrug efflux transporter AcrB transmembrane domain"/>
    <property type="match status" value="2"/>
</dbReference>
<feature type="transmembrane region" description="Helical" evidence="6">
    <location>
        <begin position="235"/>
        <end position="257"/>
    </location>
</feature>
<feature type="transmembrane region" description="Helical" evidence="6">
    <location>
        <begin position="722"/>
        <end position="742"/>
    </location>
</feature>
<feature type="transmembrane region" description="Helical" evidence="6">
    <location>
        <begin position="414"/>
        <end position="441"/>
    </location>
</feature>
<feature type="transmembrane region" description="Helical" evidence="6">
    <location>
        <begin position="336"/>
        <end position="357"/>
    </location>
</feature>
<evidence type="ECO:0000256" key="4">
    <source>
        <dbReference type="ARBA" id="ARBA00022989"/>
    </source>
</evidence>